<sequence length="77" mass="8543">MSFRSDQVIQWMSAGGIRRQGRLLTWFGGPQNGFRLCVRADAPAGHVGELVSLITHEAHPQPWHIKEVQHVAARSAS</sequence>
<dbReference type="AlphaFoldDB" id="A0A560II37"/>
<gene>
    <name evidence="1" type="ORF">FBZ92_109205</name>
</gene>
<reference evidence="1 2" key="1">
    <citation type="submission" date="2019-06" db="EMBL/GenBank/DDBJ databases">
        <title>Genomic Encyclopedia of Type Strains, Phase IV (KMG-V): Genome sequencing to study the core and pangenomes of soil and plant-associated prokaryotes.</title>
        <authorList>
            <person name="Whitman W."/>
        </authorList>
    </citation>
    <scope>NUCLEOTIDE SEQUENCE [LARGE SCALE GENOMIC DNA]</scope>
    <source>
        <strain evidence="1 2">BR 11140</strain>
    </source>
</reference>
<accession>A0A560II37</accession>
<organism evidence="1 2">
    <name type="scientific">Nitrospirillum amazonense</name>
    <dbReference type="NCBI Taxonomy" id="28077"/>
    <lineage>
        <taxon>Bacteria</taxon>
        <taxon>Pseudomonadati</taxon>
        <taxon>Pseudomonadota</taxon>
        <taxon>Alphaproteobacteria</taxon>
        <taxon>Rhodospirillales</taxon>
        <taxon>Azospirillaceae</taxon>
        <taxon>Nitrospirillum</taxon>
    </lineage>
</organism>
<proteinExistence type="predicted"/>
<dbReference type="EMBL" id="VITT01000009">
    <property type="protein sequence ID" value="TWB58712.1"/>
    <property type="molecule type" value="Genomic_DNA"/>
</dbReference>
<evidence type="ECO:0000313" key="2">
    <source>
        <dbReference type="Proteomes" id="UP000318050"/>
    </source>
</evidence>
<protein>
    <submittedName>
        <fullName evidence="1">Uncharacterized protein</fullName>
    </submittedName>
</protein>
<evidence type="ECO:0000313" key="1">
    <source>
        <dbReference type="EMBL" id="TWB58712.1"/>
    </source>
</evidence>
<name>A0A560II37_9PROT</name>
<comment type="caution">
    <text evidence="1">The sequence shown here is derived from an EMBL/GenBank/DDBJ whole genome shotgun (WGS) entry which is preliminary data.</text>
</comment>
<dbReference type="Proteomes" id="UP000318050">
    <property type="component" value="Unassembled WGS sequence"/>
</dbReference>